<keyword evidence="3" id="KW-1185">Reference proteome</keyword>
<organism evidence="2 3">
    <name type="scientific">Mesoplasma melaleucae</name>
    <dbReference type="NCBI Taxonomy" id="81459"/>
    <lineage>
        <taxon>Bacteria</taxon>
        <taxon>Bacillati</taxon>
        <taxon>Mycoplasmatota</taxon>
        <taxon>Mollicutes</taxon>
        <taxon>Entomoplasmatales</taxon>
        <taxon>Entomoplasmataceae</taxon>
        <taxon>Mesoplasma</taxon>
    </lineage>
</organism>
<accession>A0A2K8NY54</accession>
<feature type="signal peptide" evidence="1">
    <location>
        <begin position="1"/>
        <end position="23"/>
    </location>
</feature>
<sequence length="59" mass="6571">MKIKNLLSGLLLSLSVIVTSSTAVNYAYSHKSNLKATEVYKNFNFDGKNSNNTKVNELF</sequence>
<keyword evidence="1" id="KW-0732">Signal</keyword>
<feature type="chain" id="PRO_5014888102" evidence="1">
    <location>
        <begin position="24"/>
        <end position="59"/>
    </location>
</feature>
<dbReference type="AlphaFoldDB" id="A0A2K8NY54"/>
<dbReference type="Proteomes" id="UP000231896">
    <property type="component" value="Chromosome"/>
</dbReference>
<evidence type="ECO:0000313" key="2">
    <source>
        <dbReference type="EMBL" id="ATZ18108.1"/>
    </source>
</evidence>
<dbReference type="RefSeq" id="WP_028124498.1">
    <property type="nucleotide sequence ID" value="NZ_CP024964.1"/>
</dbReference>
<proteinExistence type="predicted"/>
<dbReference type="KEGG" id="eml:EMELA_v1c05830"/>
<gene>
    <name evidence="2" type="ORF">EMELA_v1c05830</name>
</gene>
<dbReference type="EMBL" id="CP024964">
    <property type="protein sequence ID" value="ATZ18108.1"/>
    <property type="molecule type" value="Genomic_DNA"/>
</dbReference>
<protein>
    <submittedName>
        <fullName evidence="2">Uncharacterized protein</fullName>
    </submittedName>
</protein>
<evidence type="ECO:0000256" key="1">
    <source>
        <dbReference type="SAM" id="SignalP"/>
    </source>
</evidence>
<evidence type="ECO:0000313" key="3">
    <source>
        <dbReference type="Proteomes" id="UP000231896"/>
    </source>
</evidence>
<name>A0A2K8NY54_9MOLU</name>
<reference evidence="2 3" key="1">
    <citation type="submission" date="2017-11" db="EMBL/GenBank/DDBJ databases">
        <title>Genome sequence of Entomoplasma melaleucae M1 (ATCC 49191).</title>
        <authorList>
            <person name="Lo W.-S."/>
            <person name="Gasparich G.E."/>
            <person name="Kuo C.-H."/>
        </authorList>
    </citation>
    <scope>NUCLEOTIDE SEQUENCE [LARGE SCALE GENOMIC DNA]</scope>
    <source>
        <strain evidence="2 3">M1</strain>
    </source>
</reference>